<dbReference type="EMBL" id="PDBW01000001">
    <property type="protein sequence ID" value="PFH01424.1"/>
    <property type="molecule type" value="Genomic_DNA"/>
</dbReference>
<evidence type="ECO:0008006" key="3">
    <source>
        <dbReference type="Google" id="ProtNLM"/>
    </source>
</evidence>
<evidence type="ECO:0000313" key="1">
    <source>
        <dbReference type="EMBL" id="PFH01424.1"/>
    </source>
</evidence>
<proteinExistence type="predicted"/>
<dbReference type="AlphaFoldDB" id="A0AB36TBL0"/>
<dbReference type="RefSeq" id="WP_003513022.1">
    <property type="nucleotide sequence ID" value="NZ_CP013828.1"/>
</dbReference>
<reference evidence="1 2" key="1">
    <citation type="submission" date="2017-09" db="EMBL/GenBank/DDBJ databases">
        <title>Evaluation of Pacific Biosciences Sequencing Technology to Finishing C. thermocellum Genome Sequences.</title>
        <authorList>
            <person name="Brown S."/>
        </authorList>
    </citation>
    <scope>NUCLEOTIDE SEQUENCE [LARGE SCALE GENOMIC DNA]</scope>
    <source>
        <strain evidence="1 2">AD2</strain>
    </source>
</reference>
<organism evidence="1 2">
    <name type="scientific">Acetivibrio thermocellus AD2</name>
    <dbReference type="NCBI Taxonomy" id="1138384"/>
    <lineage>
        <taxon>Bacteria</taxon>
        <taxon>Bacillati</taxon>
        <taxon>Bacillota</taxon>
        <taxon>Clostridia</taxon>
        <taxon>Eubacteriales</taxon>
        <taxon>Oscillospiraceae</taxon>
        <taxon>Acetivibrio</taxon>
    </lineage>
</organism>
<dbReference type="Proteomes" id="UP000223596">
    <property type="component" value="Unassembled WGS sequence"/>
</dbReference>
<comment type="caution">
    <text evidence="1">The sequence shown here is derived from an EMBL/GenBank/DDBJ whole genome shotgun (WGS) entry which is preliminary data.</text>
</comment>
<protein>
    <recommendedName>
        <fullName evidence="3">Lipoprotein</fullName>
    </recommendedName>
</protein>
<gene>
    <name evidence="1" type="ORF">M972_11156</name>
</gene>
<evidence type="ECO:0000313" key="2">
    <source>
        <dbReference type="Proteomes" id="UP000223596"/>
    </source>
</evidence>
<name>A0AB36TBL0_ACETH</name>
<accession>A0AB36TBL0</accession>
<dbReference type="PROSITE" id="PS51257">
    <property type="entry name" value="PROKAR_LIPOPROTEIN"/>
    <property type="match status" value="1"/>
</dbReference>
<sequence length="593" mass="69032">MKYKIFTIIIFIFITFIMVSCNNNMKNITTSPDNESTPNSSATDNLTIDNFTTDNSSKSEQLISKKDIDEYFNLYYNYFKEQKIENSNYTDSSFFRYSLEFPTVFFDKVTLYFANNSERLTPSYIEISVPYEIEALRDFGFKKGMSLNDVNQIDKSLKIEECKISHSDNNISFIELKIGNYIYILTASDSEEEIVDVYIKKDGTNLIDAVYNDIVNLIADFSDYDNCYPLFLTRGNINHDSYEDVIITFEIDTPQDGIESYGNSRVTLILFGSKDGYLKYGEVEGLITSHGGLLGKPIVSTNIDNGTISISQYGGSAWRWNVISTYQYDKTDKRIYLTKQEESHYYNVLPMQDTLQTIVNHFEEKIDILDNFYENNQKSNTVSKTLGKLIISYEEFNYSDNIKQNFINDTIKKYINKQIEKIKNMGVEGKFSITVGETIKNEKFASICIYTNGNYYNHSKEIKNDEYNEYFHDEEYVNIDLVNLKEVDIFNYYTIDEIAQKLYDVHVEQGNPEDYSVKSKEDIVNVIKDSMNGANKGNNKFEYYFNDLSIRLVLYLQNKNEDIVDERECSVLRTDELVVKPTLFKEWFDSKLQ</sequence>